<dbReference type="PROSITE" id="PS52002">
    <property type="entry name" value="SM"/>
    <property type="match status" value="1"/>
</dbReference>
<dbReference type="InterPro" id="IPR001163">
    <property type="entry name" value="Sm_dom_euk/arc"/>
</dbReference>
<keyword evidence="4 6" id="KW-0694">RNA-binding</keyword>
<dbReference type="PaxDb" id="55529-EKX46894"/>
<evidence type="ECO:0000256" key="3">
    <source>
        <dbReference type="ARBA" id="ARBA00022664"/>
    </source>
</evidence>
<keyword evidence="2 6" id="KW-0963">Cytoplasm</keyword>
<accession>L1JFH7</accession>
<dbReference type="GO" id="GO:1990726">
    <property type="term" value="C:Lsm1-7-Pat1 complex"/>
    <property type="evidence" value="ECO:0007669"/>
    <property type="project" value="TreeGrafter"/>
</dbReference>
<evidence type="ECO:0000256" key="1">
    <source>
        <dbReference type="ARBA" id="ARBA00006850"/>
    </source>
</evidence>
<comment type="subunit">
    <text evidence="6">LSm subunits form a heteromer with a donut shape.</text>
</comment>
<dbReference type="AlphaFoldDB" id="L1JFH7"/>
<evidence type="ECO:0000256" key="7">
    <source>
        <dbReference type="SAM" id="MobiDB-lite"/>
    </source>
</evidence>
<dbReference type="EMBL" id="JH992992">
    <property type="protein sequence ID" value="EKX46894.1"/>
    <property type="molecule type" value="Genomic_DNA"/>
</dbReference>
<dbReference type="GO" id="GO:0003729">
    <property type="term" value="F:mRNA binding"/>
    <property type="evidence" value="ECO:0007669"/>
    <property type="project" value="TreeGrafter"/>
</dbReference>
<dbReference type="GeneID" id="17303644"/>
<dbReference type="HOGENOM" id="CLU_1312252_0_0_1"/>
<feature type="region of interest" description="Disordered" evidence="7">
    <location>
        <begin position="1"/>
        <end position="44"/>
    </location>
</feature>
<reference evidence="11" key="2">
    <citation type="submission" date="2012-11" db="EMBL/GenBank/DDBJ databases">
        <authorList>
            <person name="Kuo A."/>
            <person name="Curtis B.A."/>
            <person name="Tanifuji G."/>
            <person name="Burki F."/>
            <person name="Gruber A."/>
            <person name="Irimia M."/>
            <person name="Maruyama S."/>
            <person name="Arias M.C."/>
            <person name="Ball S.G."/>
            <person name="Gile G.H."/>
            <person name="Hirakawa Y."/>
            <person name="Hopkins J.F."/>
            <person name="Rensing S.A."/>
            <person name="Schmutz J."/>
            <person name="Symeonidi A."/>
            <person name="Elias M."/>
            <person name="Eveleigh R.J."/>
            <person name="Herman E.K."/>
            <person name="Klute M.J."/>
            <person name="Nakayama T."/>
            <person name="Obornik M."/>
            <person name="Reyes-Prieto A."/>
            <person name="Armbrust E.V."/>
            <person name="Aves S.J."/>
            <person name="Beiko R.G."/>
            <person name="Coutinho P."/>
            <person name="Dacks J.B."/>
            <person name="Durnford D.G."/>
            <person name="Fast N.M."/>
            <person name="Green B.R."/>
            <person name="Grisdale C."/>
            <person name="Hempe F."/>
            <person name="Henrissat B."/>
            <person name="Hoppner M.P."/>
            <person name="Ishida K.-I."/>
            <person name="Kim E."/>
            <person name="Koreny L."/>
            <person name="Kroth P.G."/>
            <person name="Liu Y."/>
            <person name="Malik S.-B."/>
            <person name="Maier U.G."/>
            <person name="McRose D."/>
            <person name="Mock T."/>
            <person name="Neilson J.A."/>
            <person name="Onodera N.T."/>
            <person name="Poole A.M."/>
            <person name="Pritham E.J."/>
            <person name="Richards T.A."/>
            <person name="Rocap G."/>
            <person name="Roy S.W."/>
            <person name="Sarai C."/>
            <person name="Schaack S."/>
            <person name="Shirato S."/>
            <person name="Slamovits C.H."/>
            <person name="Spencer D.F."/>
            <person name="Suzuki S."/>
            <person name="Worden A.Z."/>
            <person name="Zauner S."/>
            <person name="Barry K."/>
            <person name="Bell C."/>
            <person name="Bharti A.K."/>
            <person name="Crow J.A."/>
            <person name="Grimwood J."/>
            <person name="Kramer R."/>
            <person name="Lindquist E."/>
            <person name="Lucas S."/>
            <person name="Salamov A."/>
            <person name="McFadden G.I."/>
            <person name="Lane C.E."/>
            <person name="Keeling P.J."/>
            <person name="Gray M.W."/>
            <person name="Grigoriev I.V."/>
            <person name="Archibald J.M."/>
        </authorList>
    </citation>
    <scope>NUCLEOTIDE SEQUENCE</scope>
    <source>
        <strain evidence="11">CCMP2712</strain>
    </source>
</reference>
<dbReference type="InterPro" id="IPR034104">
    <property type="entry name" value="Lsm1"/>
</dbReference>
<dbReference type="GO" id="GO:0006397">
    <property type="term" value="P:mRNA processing"/>
    <property type="evidence" value="ECO:0007669"/>
    <property type="project" value="UniProtKB-UniRule"/>
</dbReference>
<dbReference type="KEGG" id="gtt:GUITHDRAFT_152240"/>
<evidence type="ECO:0000256" key="2">
    <source>
        <dbReference type="ARBA" id="ARBA00022490"/>
    </source>
</evidence>
<dbReference type="SUPFAM" id="SSF50182">
    <property type="entry name" value="Sm-like ribonucleoproteins"/>
    <property type="match status" value="1"/>
</dbReference>
<dbReference type="PANTHER" id="PTHR15588:SF8">
    <property type="entry name" value="U6 SNRNA-ASSOCIATED SM-LIKE PROTEIN LSM1"/>
    <property type="match status" value="1"/>
</dbReference>
<feature type="domain" description="Sm" evidence="8">
    <location>
        <begin position="85"/>
        <end position="160"/>
    </location>
</feature>
<dbReference type="STRING" id="905079.L1JFH7"/>
<dbReference type="PANTHER" id="PTHR15588">
    <property type="entry name" value="LSM1"/>
    <property type="match status" value="1"/>
</dbReference>
<name>L1JFH7_GUITC</name>
<dbReference type="InterPro" id="IPR044642">
    <property type="entry name" value="PTHR15588"/>
</dbReference>
<comment type="function">
    <text evidence="6">Probably involved with other LSm subunits in the general process of degradation of mRNAs.</text>
</comment>
<evidence type="ECO:0000259" key="8">
    <source>
        <dbReference type="PROSITE" id="PS52002"/>
    </source>
</evidence>
<evidence type="ECO:0000256" key="6">
    <source>
        <dbReference type="RuleBase" id="RU365047"/>
    </source>
</evidence>
<dbReference type="Gene3D" id="2.30.30.100">
    <property type="match status" value="1"/>
</dbReference>
<organism evidence="9">
    <name type="scientific">Guillardia theta (strain CCMP2712)</name>
    <name type="common">Cryptophyte</name>
    <dbReference type="NCBI Taxonomy" id="905079"/>
    <lineage>
        <taxon>Eukaryota</taxon>
        <taxon>Cryptophyceae</taxon>
        <taxon>Pyrenomonadales</taxon>
        <taxon>Geminigeraceae</taxon>
        <taxon>Guillardia</taxon>
    </lineage>
</organism>
<reference evidence="10" key="3">
    <citation type="submission" date="2016-03" db="UniProtKB">
        <authorList>
            <consortium name="EnsemblProtists"/>
        </authorList>
    </citation>
    <scope>IDENTIFICATION</scope>
</reference>
<feature type="compositionally biased region" description="Polar residues" evidence="7">
    <location>
        <begin position="1"/>
        <end position="10"/>
    </location>
</feature>
<evidence type="ECO:0000313" key="10">
    <source>
        <dbReference type="EnsemblProtists" id="EKX46894"/>
    </source>
</evidence>
<dbReference type="GO" id="GO:0000290">
    <property type="term" value="P:deadenylation-dependent decapping of nuclear-transcribed mRNA"/>
    <property type="evidence" value="ECO:0007669"/>
    <property type="project" value="TreeGrafter"/>
</dbReference>
<proteinExistence type="inferred from homology"/>
<dbReference type="RefSeq" id="XP_005833874.1">
    <property type="nucleotide sequence ID" value="XM_005833817.1"/>
</dbReference>
<evidence type="ECO:0000256" key="5">
    <source>
        <dbReference type="ARBA" id="ARBA00023274"/>
    </source>
</evidence>
<dbReference type="CDD" id="cd01728">
    <property type="entry name" value="LSm1"/>
    <property type="match status" value="1"/>
</dbReference>
<dbReference type="Proteomes" id="UP000011087">
    <property type="component" value="Unassembled WGS sequence"/>
</dbReference>
<reference evidence="9 11" key="1">
    <citation type="journal article" date="2012" name="Nature">
        <title>Algal genomes reveal evolutionary mosaicism and the fate of nucleomorphs.</title>
        <authorList>
            <consortium name="DOE Joint Genome Institute"/>
            <person name="Curtis B.A."/>
            <person name="Tanifuji G."/>
            <person name="Burki F."/>
            <person name="Gruber A."/>
            <person name="Irimia M."/>
            <person name="Maruyama S."/>
            <person name="Arias M.C."/>
            <person name="Ball S.G."/>
            <person name="Gile G.H."/>
            <person name="Hirakawa Y."/>
            <person name="Hopkins J.F."/>
            <person name="Kuo A."/>
            <person name="Rensing S.A."/>
            <person name="Schmutz J."/>
            <person name="Symeonidi A."/>
            <person name="Elias M."/>
            <person name="Eveleigh R.J."/>
            <person name="Herman E.K."/>
            <person name="Klute M.J."/>
            <person name="Nakayama T."/>
            <person name="Obornik M."/>
            <person name="Reyes-Prieto A."/>
            <person name="Armbrust E.V."/>
            <person name="Aves S.J."/>
            <person name="Beiko R.G."/>
            <person name="Coutinho P."/>
            <person name="Dacks J.B."/>
            <person name="Durnford D.G."/>
            <person name="Fast N.M."/>
            <person name="Green B.R."/>
            <person name="Grisdale C.J."/>
            <person name="Hempel F."/>
            <person name="Henrissat B."/>
            <person name="Hoppner M.P."/>
            <person name="Ishida K."/>
            <person name="Kim E."/>
            <person name="Koreny L."/>
            <person name="Kroth P.G."/>
            <person name="Liu Y."/>
            <person name="Malik S.B."/>
            <person name="Maier U.G."/>
            <person name="McRose D."/>
            <person name="Mock T."/>
            <person name="Neilson J.A."/>
            <person name="Onodera N.T."/>
            <person name="Poole A.M."/>
            <person name="Pritham E.J."/>
            <person name="Richards T.A."/>
            <person name="Rocap G."/>
            <person name="Roy S.W."/>
            <person name="Sarai C."/>
            <person name="Schaack S."/>
            <person name="Shirato S."/>
            <person name="Slamovits C.H."/>
            <person name="Spencer D.F."/>
            <person name="Suzuki S."/>
            <person name="Worden A.Z."/>
            <person name="Zauner S."/>
            <person name="Barry K."/>
            <person name="Bell C."/>
            <person name="Bharti A.K."/>
            <person name="Crow J.A."/>
            <person name="Grimwood J."/>
            <person name="Kramer R."/>
            <person name="Lindquist E."/>
            <person name="Lucas S."/>
            <person name="Salamov A."/>
            <person name="McFadden G.I."/>
            <person name="Lane C.E."/>
            <person name="Keeling P.J."/>
            <person name="Gray M.W."/>
            <person name="Grigoriev I.V."/>
            <person name="Archibald J.M."/>
        </authorList>
    </citation>
    <scope>NUCLEOTIDE SEQUENCE</scope>
    <source>
        <strain evidence="9 11">CCMP2712</strain>
    </source>
</reference>
<evidence type="ECO:0000313" key="11">
    <source>
        <dbReference type="Proteomes" id="UP000011087"/>
    </source>
</evidence>
<gene>
    <name evidence="6" type="primary">LSM1</name>
    <name evidence="9" type="ORF">GUITHDRAFT_152240</name>
</gene>
<evidence type="ECO:0000313" key="9">
    <source>
        <dbReference type="EMBL" id="EKX46894.1"/>
    </source>
</evidence>
<protein>
    <recommendedName>
        <fullName evidence="6">U6 snRNA-associated Sm-like protein LSm1</fullName>
    </recommendedName>
</protein>
<comment type="similarity">
    <text evidence="1 6">Belongs to the snRNP Sm proteins family.</text>
</comment>
<dbReference type="eggNOG" id="KOG1782">
    <property type="taxonomic scope" value="Eukaryota"/>
</dbReference>
<dbReference type="InterPro" id="IPR010920">
    <property type="entry name" value="LSM_dom_sf"/>
</dbReference>
<dbReference type="Pfam" id="PF01423">
    <property type="entry name" value="LSM"/>
    <property type="match status" value="1"/>
</dbReference>
<keyword evidence="3 6" id="KW-0507">mRNA processing</keyword>
<keyword evidence="11" id="KW-1185">Reference proteome</keyword>
<dbReference type="GO" id="GO:0000932">
    <property type="term" value="C:P-body"/>
    <property type="evidence" value="ECO:0007669"/>
    <property type="project" value="UniProtKB-SubCell"/>
</dbReference>
<sequence length="210" mass="23481">MNNQQMNSGMQPGYPMGGMNPHQLHPNYANMHGAPADPRNAPQYPLRQQQYPMESHSPGAAPNDFQQGDYGMDRGSGGGLFDFLPGVASLVEDLDKRVLVTLRDGRHFVGFMRSFDQYGNVVLEDAFERHVVGNSFADERMGLYVIRGENLVLLAELDMHKEQNQPKLREVPLQTIMAQKAALKHEKAEDELLRKKLSAQALGLGFEDCL</sequence>
<dbReference type="SMART" id="SM00651">
    <property type="entry name" value="Sm"/>
    <property type="match status" value="1"/>
</dbReference>
<comment type="subcellular location">
    <subcellularLocation>
        <location evidence="6">Cytoplasm</location>
    </subcellularLocation>
    <subcellularLocation>
        <location evidence="6">Cytoplasm</location>
        <location evidence="6">P-body</location>
    </subcellularLocation>
</comment>
<dbReference type="GO" id="GO:1990904">
    <property type="term" value="C:ribonucleoprotein complex"/>
    <property type="evidence" value="ECO:0007669"/>
    <property type="project" value="UniProtKB-KW"/>
</dbReference>
<evidence type="ECO:0000256" key="4">
    <source>
        <dbReference type="ARBA" id="ARBA00022884"/>
    </source>
</evidence>
<dbReference type="InterPro" id="IPR047575">
    <property type="entry name" value="Sm"/>
</dbReference>
<dbReference type="EnsemblProtists" id="EKX46894">
    <property type="protein sequence ID" value="EKX46894"/>
    <property type="gene ID" value="GUITHDRAFT_152240"/>
</dbReference>
<keyword evidence="5 6" id="KW-0687">Ribonucleoprotein</keyword>
<dbReference type="OrthoDB" id="10263346at2759"/>